<accession>A0A8T1WXV7</accession>
<feature type="region of interest" description="Disordered" evidence="1">
    <location>
        <begin position="120"/>
        <end position="174"/>
    </location>
</feature>
<comment type="caution">
    <text evidence="2">The sequence shown here is derived from an EMBL/GenBank/DDBJ whole genome shotgun (WGS) entry which is preliminary data.</text>
</comment>
<dbReference type="EMBL" id="JAGDFL010000104">
    <property type="protein sequence ID" value="KAG7397684.1"/>
    <property type="molecule type" value="Genomic_DNA"/>
</dbReference>
<reference evidence="2" key="1">
    <citation type="submission" date="2021-02" db="EMBL/GenBank/DDBJ databases">
        <authorList>
            <person name="Palmer J.M."/>
        </authorList>
    </citation>
    <scope>NUCLEOTIDE SEQUENCE</scope>
    <source>
        <strain evidence="2">SCRP23</strain>
    </source>
</reference>
<dbReference type="OrthoDB" id="77190at2759"/>
<feature type="compositionally biased region" description="Low complexity" evidence="1">
    <location>
        <begin position="120"/>
        <end position="132"/>
    </location>
</feature>
<keyword evidence="3" id="KW-1185">Reference proteome</keyword>
<evidence type="ECO:0000313" key="2">
    <source>
        <dbReference type="EMBL" id="KAG7397684.1"/>
    </source>
</evidence>
<protein>
    <submittedName>
        <fullName evidence="2">Uncharacterized protein</fullName>
    </submittedName>
</protein>
<dbReference type="AlphaFoldDB" id="A0A8T1WXV7"/>
<sequence>MAEYLDADGVPRRSESVTRRMIQRGVCIDNALILSTDEQAHTSVDVRTQDSQAGCRVSTQHDKEADSKRAANAALKHQAKVQKEKWIEEVNQRAMEKMATWQELQQQVKLAFEELVDVTESNTSTSPSKSNTYIDDEGNLRRRISSPSEISHRDPHGFVSVETPQAPAAITADQPQVYC</sequence>
<dbReference type="Proteomes" id="UP000693981">
    <property type="component" value="Unassembled WGS sequence"/>
</dbReference>
<proteinExistence type="predicted"/>
<organism evidence="2 3">
    <name type="scientific">Phytophthora boehmeriae</name>
    <dbReference type="NCBI Taxonomy" id="109152"/>
    <lineage>
        <taxon>Eukaryota</taxon>
        <taxon>Sar</taxon>
        <taxon>Stramenopiles</taxon>
        <taxon>Oomycota</taxon>
        <taxon>Peronosporomycetes</taxon>
        <taxon>Peronosporales</taxon>
        <taxon>Peronosporaceae</taxon>
        <taxon>Phytophthora</taxon>
    </lineage>
</organism>
<name>A0A8T1WXV7_9STRA</name>
<gene>
    <name evidence="2" type="ORF">PHYBOEH_000370</name>
</gene>
<evidence type="ECO:0000256" key="1">
    <source>
        <dbReference type="SAM" id="MobiDB-lite"/>
    </source>
</evidence>
<evidence type="ECO:0000313" key="3">
    <source>
        <dbReference type="Proteomes" id="UP000693981"/>
    </source>
</evidence>